<dbReference type="RefSeq" id="WP_316435995.1">
    <property type="nucleotide sequence ID" value="NZ_CP053587.1"/>
</dbReference>
<gene>
    <name evidence="4" type="ORF">HJG54_32665</name>
</gene>
<evidence type="ECO:0000256" key="2">
    <source>
        <dbReference type="SAM" id="SignalP"/>
    </source>
</evidence>
<keyword evidence="2" id="KW-0732">Signal</keyword>
<protein>
    <submittedName>
        <fullName evidence="4">Alpha/beta hydrolase</fullName>
    </submittedName>
</protein>
<dbReference type="AlphaFoldDB" id="A0AA96WM53"/>
<keyword evidence="4" id="KW-0378">Hydrolase</keyword>
<sequence length="254" mass="27119">MITKVITASITSSITKAVTKIIGLSAASILLSTASASAVETITLRYYGSDPNVPSETTITLDEIKQFVNSGAGALPQQAREFLDLNRQDPTLIQRALATPIQLPGTLETVEAEFLDSSIGRFVVAQLQRLIQGSSELTDLRTAVRTSIQDRQISVLEVLENYPVPEVTLNITGLVTTYNDVSAFVERILPALEVAKDYLQRIVCDCEAPTTASTSASTSTAASTSVSTPDSPQTQLTSNTAVNCLDQHTATQTP</sequence>
<reference evidence="4" key="1">
    <citation type="submission" date="2020-05" db="EMBL/GenBank/DDBJ databases">
        <authorList>
            <person name="Zhu T."/>
            <person name="Keshari N."/>
            <person name="Lu X."/>
        </authorList>
    </citation>
    <scope>NUCLEOTIDE SEQUENCE</scope>
    <source>
        <strain evidence="4">NK1-12</strain>
    </source>
</reference>
<feature type="domain" description="DUF1400" evidence="3">
    <location>
        <begin position="40"/>
        <end position="170"/>
    </location>
</feature>
<evidence type="ECO:0000313" key="4">
    <source>
        <dbReference type="EMBL" id="WNZ27610.1"/>
    </source>
</evidence>
<feature type="compositionally biased region" description="Low complexity" evidence="1">
    <location>
        <begin position="212"/>
        <end position="228"/>
    </location>
</feature>
<name>A0AA96WM53_9CYAN</name>
<feature type="signal peptide" evidence="2">
    <location>
        <begin position="1"/>
        <end position="38"/>
    </location>
</feature>
<feature type="chain" id="PRO_5041699401" evidence="2">
    <location>
        <begin position="39"/>
        <end position="254"/>
    </location>
</feature>
<dbReference type="Pfam" id="PF07176">
    <property type="entry name" value="DUF1400"/>
    <property type="match status" value="1"/>
</dbReference>
<dbReference type="EMBL" id="CP053587">
    <property type="protein sequence ID" value="WNZ27610.1"/>
    <property type="molecule type" value="Genomic_DNA"/>
</dbReference>
<accession>A0AA96WM53</accession>
<feature type="compositionally biased region" description="Polar residues" evidence="1">
    <location>
        <begin position="229"/>
        <end position="239"/>
    </location>
</feature>
<evidence type="ECO:0000259" key="3">
    <source>
        <dbReference type="Pfam" id="PF07176"/>
    </source>
</evidence>
<evidence type="ECO:0000256" key="1">
    <source>
        <dbReference type="SAM" id="MobiDB-lite"/>
    </source>
</evidence>
<organism evidence="4">
    <name type="scientific">Leptolyngbya sp. NK1-12</name>
    <dbReference type="NCBI Taxonomy" id="2547451"/>
    <lineage>
        <taxon>Bacteria</taxon>
        <taxon>Bacillati</taxon>
        <taxon>Cyanobacteriota</taxon>
        <taxon>Cyanophyceae</taxon>
        <taxon>Leptolyngbyales</taxon>
        <taxon>Leptolyngbyaceae</taxon>
        <taxon>Leptolyngbya group</taxon>
        <taxon>Leptolyngbya</taxon>
    </lineage>
</organism>
<dbReference type="GO" id="GO:0016787">
    <property type="term" value="F:hydrolase activity"/>
    <property type="evidence" value="ECO:0007669"/>
    <property type="project" value="UniProtKB-KW"/>
</dbReference>
<proteinExistence type="predicted"/>
<feature type="region of interest" description="Disordered" evidence="1">
    <location>
        <begin position="212"/>
        <end position="239"/>
    </location>
</feature>
<dbReference type="InterPro" id="IPR010802">
    <property type="entry name" value="DUF1400"/>
</dbReference>